<gene>
    <name evidence="8" type="ORF">EB796_021486</name>
</gene>
<dbReference type="EC" id="2.4.1.11" evidence="7"/>
<dbReference type="GO" id="GO:0005737">
    <property type="term" value="C:cytoplasm"/>
    <property type="evidence" value="ECO:0007669"/>
    <property type="project" value="TreeGrafter"/>
</dbReference>
<accession>A0A7J7J237</accession>
<evidence type="ECO:0000256" key="1">
    <source>
        <dbReference type="ARBA" id="ARBA00004964"/>
    </source>
</evidence>
<dbReference type="GO" id="GO:0005978">
    <property type="term" value="P:glycogen biosynthetic process"/>
    <property type="evidence" value="ECO:0007669"/>
    <property type="project" value="UniProtKB-UniPathway"/>
</dbReference>
<reference evidence="8" key="1">
    <citation type="submission" date="2020-06" db="EMBL/GenBank/DDBJ databases">
        <title>Draft genome of Bugula neritina, a colonial animal packing powerful symbionts and potential medicines.</title>
        <authorList>
            <person name="Rayko M."/>
        </authorList>
    </citation>
    <scope>NUCLEOTIDE SEQUENCE [LARGE SCALE GENOMIC DNA]</scope>
    <source>
        <strain evidence="8">Kwan_BN1</strain>
    </source>
</reference>
<dbReference type="Pfam" id="PF05693">
    <property type="entry name" value="Glycogen_syn"/>
    <property type="match status" value="1"/>
</dbReference>
<comment type="similarity">
    <text evidence="2 7">Belongs to the glycosyltransferase 3 family.</text>
</comment>
<dbReference type="OrthoDB" id="6267770at2759"/>
<dbReference type="InterPro" id="IPR008631">
    <property type="entry name" value="Glycogen_synth"/>
</dbReference>
<comment type="caution">
    <text evidence="8">The sequence shown here is derived from an EMBL/GenBank/DDBJ whole genome shotgun (WGS) entry which is preliminary data.</text>
</comment>
<comment type="catalytic activity">
    <reaction evidence="6">
        <text>[(1-&gt;4)-alpha-D-glucosyl](n) + UDP-alpha-D-glucose = [(1-&gt;4)-alpha-D-glucosyl](n+1) + UDP + H(+)</text>
        <dbReference type="Rhea" id="RHEA:18549"/>
        <dbReference type="Rhea" id="RHEA-COMP:9584"/>
        <dbReference type="Rhea" id="RHEA-COMP:9587"/>
        <dbReference type="ChEBI" id="CHEBI:15378"/>
        <dbReference type="ChEBI" id="CHEBI:15444"/>
        <dbReference type="ChEBI" id="CHEBI:58223"/>
        <dbReference type="ChEBI" id="CHEBI:58885"/>
        <dbReference type="EC" id="2.4.1.11"/>
    </reaction>
    <physiologicalReaction direction="left-to-right" evidence="6">
        <dbReference type="Rhea" id="RHEA:18550"/>
    </physiologicalReaction>
</comment>
<evidence type="ECO:0000256" key="4">
    <source>
        <dbReference type="ARBA" id="ARBA00022679"/>
    </source>
</evidence>
<keyword evidence="3 7" id="KW-0328">Glycosyltransferase</keyword>
<sequence length="84" mass="9815">MNEHVTDPVSYGIFIVDRRTKSPEDSVNQLAQMMHEFTRLTRRQRIIMRNRTERLSDLLDWRNLGVVCTIVSCSVDDNFTSSVL</sequence>
<keyword evidence="5 7" id="KW-0320">Glycogen biosynthesis</keyword>
<evidence type="ECO:0000256" key="7">
    <source>
        <dbReference type="RuleBase" id="RU363104"/>
    </source>
</evidence>
<dbReference type="PANTHER" id="PTHR10176:SF3">
    <property type="entry name" value="GLYCOGEN [STARCH] SYNTHASE"/>
    <property type="match status" value="1"/>
</dbReference>
<dbReference type="EMBL" id="VXIV02003186">
    <property type="protein sequence ID" value="KAF6020209.1"/>
    <property type="molecule type" value="Genomic_DNA"/>
</dbReference>
<proteinExistence type="inferred from homology"/>
<dbReference type="AlphaFoldDB" id="A0A7J7J237"/>
<evidence type="ECO:0000256" key="3">
    <source>
        <dbReference type="ARBA" id="ARBA00022676"/>
    </source>
</evidence>
<dbReference type="Proteomes" id="UP000593567">
    <property type="component" value="Unassembled WGS sequence"/>
</dbReference>
<dbReference type="Gene3D" id="3.40.50.2000">
    <property type="entry name" value="Glycogen Phosphorylase B"/>
    <property type="match status" value="1"/>
</dbReference>
<name>A0A7J7J237_BUGNE</name>
<dbReference type="GO" id="GO:0004373">
    <property type="term" value="F:alpha-1,4-glucan glucosyltransferase (UDP-glucose donor) activity"/>
    <property type="evidence" value="ECO:0007669"/>
    <property type="project" value="UniProtKB-EC"/>
</dbReference>
<evidence type="ECO:0000313" key="9">
    <source>
        <dbReference type="Proteomes" id="UP000593567"/>
    </source>
</evidence>
<keyword evidence="4 7" id="KW-0808">Transferase</keyword>
<evidence type="ECO:0000256" key="2">
    <source>
        <dbReference type="ARBA" id="ARBA00010686"/>
    </source>
</evidence>
<comment type="pathway">
    <text evidence="1 7">Glycan biosynthesis; glycogen biosynthesis.</text>
</comment>
<evidence type="ECO:0000256" key="6">
    <source>
        <dbReference type="ARBA" id="ARBA00047345"/>
    </source>
</evidence>
<comment type="function">
    <text evidence="7">Transfers the glycosyl residue from UDP-Glc to the non-reducing end of alpha-1,4-glucan.</text>
</comment>
<protein>
    <recommendedName>
        <fullName evidence="7">Glycogen [starch] synthase</fullName>
        <ecNumber evidence="7">2.4.1.11</ecNumber>
    </recommendedName>
</protein>
<keyword evidence="9" id="KW-1185">Reference proteome</keyword>
<evidence type="ECO:0000256" key="5">
    <source>
        <dbReference type="ARBA" id="ARBA00023056"/>
    </source>
</evidence>
<evidence type="ECO:0000313" key="8">
    <source>
        <dbReference type="EMBL" id="KAF6020209.1"/>
    </source>
</evidence>
<organism evidence="8 9">
    <name type="scientific">Bugula neritina</name>
    <name type="common">Brown bryozoan</name>
    <name type="synonym">Sertularia neritina</name>
    <dbReference type="NCBI Taxonomy" id="10212"/>
    <lineage>
        <taxon>Eukaryota</taxon>
        <taxon>Metazoa</taxon>
        <taxon>Spiralia</taxon>
        <taxon>Lophotrochozoa</taxon>
        <taxon>Bryozoa</taxon>
        <taxon>Gymnolaemata</taxon>
        <taxon>Cheilostomatida</taxon>
        <taxon>Flustrina</taxon>
        <taxon>Buguloidea</taxon>
        <taxon>Bugulidae</taxon>
        <taxon>Bugula</taxon>
    </lineage>
</organism>
<dbReference type="PANTHER" id="PTHR10176">
    <property type="entry name" value="GLYCOGEN SYNTHASE"/>
    <property type="match status" value="1"/>
</dbReference>
<dbReference type="UniPathway" id="UPA00164"/>